<feature type="domain" description="Gfd2/YDR514C-like C-terminal" evidence="3">
    <location>
        <begin position="342"/>
        <end position="542"/>
    </location>
</feature>
<dbReference type="SUPFAM" id="SSF53098">
    <property type="entry name" value="Ribonuclease H-like"/>
    <property type="match status" value="1"/>
</dbReference>
<evidence type="ECO:0000313" key="5">
    <source>
        <dbReference type="EMBL" id="RMY25429.1"/>
    </source>
</evidence>
<dbReference type="EMBL" id="QWIM01001471">
    <property type="protein sequence ID" value="RMY25429.1"/>
    <property type="molecule type" value="Genomic_DNA"/>
</dbReference>
<evidence type="ECO:0000256" key="2">
    <source>
        <dbReference type="SAM" id="MobiDB-lite"/>
    </source>
</evidence>
<comment type="caution">
    <text evidence="4">The sequence shown here is derived from an EMBL/GenBank/DDBJ whole genome shotgun (WGS) entry which is preliminary data.</text>
</comment>
<name>A0A3M6YK32_HORWE</name>
<sequence length="647" mass="71860">MPPLTPLERFVNLAGGEQHLPPISAAPSKPSTTKEKPTSISDEFEKLPSVEEVIAECERENAAYRRQNLALFPSSTQSQANSLQQITQAGIPIPALAMQELTSSDLLLDPRAGEPAPQGISFTPFLAITKFCYKFVPHAYQQPLATAFFDANKIWCREWDLYYIWSNHYPTAKAITFVPESQLQKLLDEINKAFPEANIKLTDSLREEGLSISFDTLPQELRPRWLGHSRSRDQHDSWVAALKSPEPASAADMAQRDVAQFKEYMEKAQEASKAKSKAKKKAQSQASYYRKQEAGKQVLRAQRYLGLATKSEEDLIEGMSNLSLTAIDPTIPPCHPFEQDAIIIAIDCEAYERQPKLITEVGVATLDTRDLRGQAPGEAGLEWHKLIRARHFRVKEYKHLVNHESCEGNPEKFDFSTTEFVGKDQISSVLTSCFHPPYSKLADDKSTNTTVGKTTDDEERRNIILLGHDISQDINYLHSLGFSVLNRGNLLEVLDSATMYQAYRHETNPASLGSVCYHFDLSAWHPHNAGNDAVHTIWAFLAIAVQDAAQRGDKATEEKFALEAAQRKEKLIQDAEEKADDEAQGWTVQGDVDGGEAVKPSEKYEQKKGKNGKPVFGPVRSPQPPPSNPADSASGGLFTMGGAPLDV</sequence>
<dbReference type="GO" id="GO:0005634">
    <property type="term" value="C:nucleus"/>
    <property type="evidence" value="ECO:0007669"/>
    <property type="project" value="TreeGrafter"/>
</dbReference>
<feature type="region of interest" description="Disordered" evidence="2">
    <location>
        <begin position="15"/>
        <end position="43"/>
    </location>
</feature>
<evidence type="ECO:0000259" key="3">
    <source>
        <dbReference type="Pfam" id="PF21762"/>
    </source>
</evidence>
<evidence type="ECO:0000313" key="6">
    <source>
        <dbReference type="Proteomes" id="UP000271337"/>
    </source>
</evidence>
<dbReference type="Proteomes" id="UP000276864">
    <property type="component" value="Unassembled WGS sequence"/>
</dbReference>
<gene>
    <name evidence="5" type="ORF">D0866_11113</name>
    <name evidence="4" type="ORF">D0867_10708</name>
</gene>
<keyword evidence="1" id="KW-0175">Coiled coil</keyword>
<dbReference type="InterPro" id="IPR040151">
    <property type="entry name" value="Gfd2/YDR514C-like"/>
</dbReference>
<reference evidence="6 7" key="1">
    <citation type="journal article" date="2018" name="BMC Genomics">
        <title>Genomic evidence for intraspecific hybridization in a clonal and extremely halotolerant yeast.</title>
        <authorList>
            <person name="Gostincar C."/>
            <person name="Stajich J.E."/>
            <person name="Zupancic J."/>
            <person name="Zalar P."/>
            <person name="Gunde-Cimerman N."/>
        </authorList>
    </citation>
    <scope>NUCLEOTIDE SEQUENCE [LARGE SCALE GENOMIC DNA]</scope>
    <source>
        <strain evidence="5 7">EXF-6651</strain>
        <strain evidence="4 6">EXF-6669</strain>
    </source>
</reference>
<feature type="compositionally biased region" description="Basic and acidic residues" evidence="2">
    <location>
        <begin position="599"/>
        <end position="608"/>
    </location>
</feature>
<dbReference type="OrthoDB" id="5953249at2759"/>
<accession>A0A3M6YK32</accession>
<dbReference type="Proteomes" id="UP000271337">
    <property type="component" value="Unassembled WGS sequence"/>
</dbReference>
<dbReference type="Gene3D" id="3.30.420.10">
    <property type="entry name" value="Ribonuclease H-like superfamily/Ribonuclease H"/>
    <property type="match status" value="1"/>
</dbReference>
<dbReference type="InterPro" id="IPR012337">
    <property type="entry name" value="RNaseH-like_sf"/>
</dbReference>
<dbReference type="Pfam" id="PF21762">
    <property type="entry name" value="DEDDh_C"/>
    <property type="match status" value="1"/>
</dbReference>
<evidence type="ECO:0000313" key="7">
    <source>
        <dbReference type="Proteomes" id="UP000276864"/>
    </source>
</evidence>
<dbReference type="InterPro" id="IPR036397">
    <property type="entry name" value="RNaseH_sf"/>
</dbReference>
<dbReference type="InterPro" id="IPR048519">
    <property type="entry name" value="Gfd2/YDR514C-like_C"/>
</dbReference>
<dbReference type="EMBL" id="QWIL01001428">
    <property type="protein sequence ID" value="RMY03394.1"/>
    <property type="molecule type" value="Genomic_DNA"/>
</dbReference>
<feature type="region of interest" description="Disordered" evidence="2">
    <location>
        <begin position="574"/>
        <end position="647"/>
    </location>
</feature>
<protein>
    <recommendedName>
        <fullName evidence="3">Gfd2/YDR514C-like C-terminal domain-containing protein</fullName>
    </recommendedName>
</protein>
<feature type="compositionally biased region" description="Basic and acidic residues" evidence="2">
    <location>
        <begin position="32"/>
        <end position="43"/>
    </location>
</feature>
<proteinExistence type="predicted"/>
<dbReference type="GO" id="GO:0003676">
    <property type="term" value="F:nucleic acid binding"/>
    <property type="evidence" value="ECO:0007669"/>
    <property type="project" value="InterPro"/>
</dbReference>
<evidence type="ECO:0000313" key="4">
    <source>
        <dbReference type="EMBL" id="RMY03394.1"/>
    </source>
</evidence>
<evidence type="ECO:0000256" key="1">
    <source>
        <dbReference type="SAM" id="Coils"/>
    </source>
</evidence>
<organism evidence="4 6">
    <name type="scientific">Hortaea werneckii</name>
    <name type="common">Black yeast</name>
    <name type="synonym">Cladosporium werneckii</name>
    <dbReference type="NCBI Taxonomy" id="91943"/>
    <lineage>
        <taxon>Eukaryota</taxon>
        <taxon>Fungi</taxon>
        <taxon>Dikarya</taxon>
        <taxon>Ascomycota</taxon>
        <taxon>Pezizomycotina</taxon>
        <taxon>Dothideomycetes</taxon>
        <taxon>Dothideomycetidae</taxon>
        <taxon>Mycosphaerellales</taxon>
        <taxon>Teratosphaeriaceae</taxon>
        <taxon>Hortaea</taxon>
    </lineage>
</organism>
<dbReference type="VEuPathDB" id="FungiDB:BTJ68_04793"/>
<dbReference type="PANTHER" id="PTHR28083:SF1">
    <property type="entry name" value="GOOD FOR FULL DBP5 ACTIVITY PROTEIN 2"/>
    <property type="match status" value="1"/>
</dbReference>
<dbReference type="AlphaFoldDB" id="A0A3M6YK32"/>
<feature type="coiled-coil region" evidence="1">
    <location>
        <begin position="251"/>
        <end position="285"/>
    </location>
</feature>
<dbReference type="PANTHER" id="PTHR28083">
    <property type="entry name" value="GOOD FOR FULL DBP5 ACTIVITY PROTEIN 2"/>
    <property type="match status" value="1"/>
</dbReference>